<evidence type="ECO:0000256" key="4">
    <source>
        <dbReference type="ARBA" id="ARBA00022827"/>
    </source>
</evidence>
<dbReference type="PROSITE" id="PS51387">
    <property type="entry name" value="FAD_PCMH"/>
    <property type="match status" value="1"/>
</dbReference>
<dbReference type="Proteomes" id="UP000236290">
    <property type="component" value="Unassembled WGS sequence"/>
</dbReference>
<dbReference type="InterPro" id="IPR016169">
    <property type="entry name" value="FAD-bd_PCMH_sub2"/>
</dbReference>
<dbReference type="InterPro" id="IPR036318">
    <property type="entry name" value="FAD-bd_PCMH-like_sf"/>
</dbReference>
<evidence type="ECO:0000256" key="3">
    <source>
        <dbReference type="ARBA" id="ARBA00022630"/>
    </source>
</evidence>
<evidence type="ECO:0000313" key="8">
    <source>
        <dbReference type="Proteomes" id="UP000236290"/>
    </source>
</evidence>
<organism evidence="7 8">
    <name type="scientific">Trichoderma harzianum</name>
    <name type="common">Hypocrea lixii</name>
    <dbReference type="NCBI Taxonomy" id="5544"/>
    <lineage>
        <taxon>Eukaryota</taxon>
        <taxon>Fungi</taxon>
        <taxon>Dikarya</taxon>
        <taxon>Ascomycota</taxon>
        <taxon>Pezizomycotina</taxon>
        <taxon>Sordariomycetes</taxon>
        <taxon>Hypocreomycetidae</taxon>
        <taxon>Hypocreales</taxon>
        <taxon>Hypocreaceae</taxon>
        <taxon>Trichoderma</taxon>
    </lineage>
</organism>
<dbReference type="EMBL" id="MTYI01000044">
    <property type="protein sequence ID" value="PNP56700.1"/>
    <property type="molecule type" value="Genomic_DNA"/>
</dbReference>
<evidence type="ECO:0000256" key="2">
    <source>
        <dbReference type="ARBA" id="ARBA00005466"/>
    </source>
</evidence>
<evidence type="ECO:0000313" key="7">
    <source>
        <dbReference type="EMBL" id="PNP56700.1"/>
    </source>
</evidence>
<feature type="domain" description="FAD-binding PCMH-type" evidence="6">
    <location>
        <begin position="1"/>
        <end position="133"/>
    </location>
</feature>
<dbReference type="PANTHER" id="PTHR42973:SF39">
    <property type="entry name" value="FAD-BINDING PCMH-TYPE DOMAIN-CONTAINING PROTEIN"/>
    <property type="match status" value="1"/>
</dbReference>
<comment type="similarity">
    <text evidence="2">Belongs to the oxygen-dependent FAD-linked oxidoreductase family.</text>
</comment>
<evidence type="ECO:0000256" key="1">
    <source>
        <dbReference type="ARBA" id="ARBA00001974"/>
    </source>
</evidence>
<dbReference type="AlphaFoldDB" id="A0A2K0UG03"/>
<dbReference type="InterPro" id="IPR012951">
    <property type="entry name" value="BBE"/>
</dbReference>
<evidence type="ECO:0000256" key="5">
    <source>
        <dbReference type="ARBA" id="ARBA00023002"/>
    </source>
</evidence>
<keyword evidence="3" id="KW-0285">Flavoprotein</keyword>
<dbReference type="SUPFAM" id="SSF56176">
    <property type="entry name" value="FAD-binding/transporter-associated domain-like"/>
    <property type="match status" value="1"/>
</dbReference>
<gene>
    <name evidence="7" type="ORF">THARTR1_03396</name>
</gene>
<proteinExistence type="inferred from homology"/>
<evidence type="ECO:0000259" key="6">
    <source>
        <dbReference type="PROSITE" id="PS51387"/>
    </source>
</evidence>
<dbReference type="InterPro" id="IPR050416">
    <property type="entry name" value="FAD-linked_Oxidoreductase"/>
</dbReference>
<dbReference type="OrthoDB" id="9983560at2759"/>
<dbReference type="Pfam" id="PF08031">
    <property type="entry name" value="BBE"/>
    <property type="match status" value="1"/>
</dbReference>
<protein>
    <recommendedName>
        <fullName evidence="6">FAD-binding PCMH-type domain-containing protein</fullName>
    </recommendedName>
</protein>
<comment type="cofactor">
    <cofactor evidence="1">
        <name>FAD</name>
        <dbReference type="ChEBI" id="CHEBI:57692"/>
    </cofactor>
</comment>
<dbReference type="PANTHER" id="PTHR42973">
    <property type="entry name" value="BINDING OXIDOREDUCTASE, PUTATIVE (AFU_ORTHOLOGUE AFUA_1G17690)-RELATED"/>
    <property type="match status" value="1"/>
</dbReference>
<keyword evidence="5" id="KW-0560">Oxidoreductase</keyword>
<reference evidence="7 8" key="1">
    <citation type="submission" date="2017-02" db="EMBL/GenBank/DDBJ databases">
        <title>Genomes of Trichoderma spp. with biocontrol activity.</title>
        <authorList>
            <person name="Gardiner D."/>
            <person name="Kazan K."/>
            <person name="Vos C."/>
            <person name="Harvey P."/>
        </authorList>
    </citation>
    <scope>NUCLEOTIDE SEQUENCE [LARGE SCALE GENOMIC DNA]</scope>
    <source>
        <strain evidence="7 8">Tr1</strain>
    </source>
</reference>
<dbReference type="Gene3D" id="3.40.462.20">
    <property type="match status" value="1"/>
</dbReference>
<keyword evidence="4" id="KW-0274">FAD</keyword>
<sequence>MRTNSIKNMAFKPEFTAHNCPAANKKNIGIIGAGVNAAQAIGFFSKHGMSVTTGACPSVGIAGGFGLGGGHGPLAPTHGLMVDQAVEFDVVTTDSVFRTINECNEPDLFWAMRGGGGSSFAVLVNYKFQLHPQVRWATWRIEATLSPDSPDITENAVLREILTPVSNEQHTWSKNRVTGYDTVSHTFVSFFQILPDSGDTLAKLKKATANFHSFMTTHPGINVTTDLYQVFDSQPEFYAGEAEGIAAASIVGASILTPSRLITTDNFETPKKIDNLVSAFLGGMEVARKQLGEELAAGVAFFILKTGAINTPDTEKATSVNPAWRKTLWHVIIIASWPPGAPKEVSGKITTAARDALDVIKAPLSVQAAYFNEADVAGPDWKNVYFGEPYEKLLTIKKKWDPDTVLNCVKCIGYLGEQDPMYSCDSKNPIPSVPYPFGQAEIDITSDGNVLVDMQKEL</sequence>
<dbReference type="Gene3D" id="3.30.465.10">
    <property type="match status" value="1"/>
</dbReference>
<dbReference type="InterPro" id="IPR016166">
    <property type="entry name" value="FAD-bd_PCMH"/>
</dbReference>
<comment type="caution">
    <text evidence="7">The sequence shown here is derived from an EMBL/GenBank/DDBJ whole genome shotgun (WGS) entry which is preliminary data.</text>
</comment>
<accession>A0A2K0UG03</accession>
<name>A0A2K0UG03_TRIHA</name>
<dbReference type="GO" id="GO:0016491">
    <property type="term" value="F:oxidoreductase activity"/>
    <property type="evidence" value="ECO:0007669"/>
    <property type="project" value="UniProtKB-KW"/>
</dbReference>
<dbReference type="GO" id="GO:0071949">
    <property type="term" value="F:FAD binding"/>
    <property type="evidence" value="ECO:0007669"/>
    <property type="project" value="InterPro"/>
</dbReference>